<dbReference type="EMBL" id="UHIV01000001">
    <property type="protein sequence ID" value="SUP52636.1"/>
    <property type="molecule type" value="Genomic_DNA"/>
</dbReference>
<proteinExistence type="predicted"/>
<dbReference type="Proteomes" id="UP000254621">
    <property type="component" value="Unassembled WGS sequence"/>
</dbReference>
<accession>A0A380NYH9</accession>
<organism evidence="2 3">
    <name type="scientific">Weissella viridescens</name>
    <name type="common">Lactobacillus viridescens</name>
    <dbReference type="NCBI Taxonomy" id="1629"/>
    <lineage>
        <taxon>Bacteria</taxon>
        <taxon>Bacillati</taxon>
        <taxon>Bacillota</taxon>
        <taxon>Bacilli</taxon>
        <taxon>Lactobacillales</taxon>
        <taxon>Lactobacillaceae</taxon>
        <taxon>Weissella</taxon>
    </lineage>
</organism>
<name>A0A380NYH9_WEIVI</name>
<dbReference type="GO" id="GO:0009435">
    <property type="term" value="P:NAD+ biosynthetic process"/>
    <property type="evidence" value="ECO:0007669"/>
    <property type="project" value="InterPro"/>
</dbReference>
<evidence type="ECO:0000259" key="1">
    <source>
        <dbReference type="Pfam" id="PF17956"/>
    </source>
</evidence>
<evidence type="ECO:0000313" key="3">
    <source>
        <dbReference type="Proteomes" id="UP000254621"/>
    </source>
</evidence>
<gene>
    <name evidence="2" type="ORF">NCTC13645_00534</name>
</gene>
<keyword evidence="2" id="KW-0808">Transferase</keyword>
<dbReference type="AlphaFoldDB" id="A0A380NYH9"/>
<keyword evidence="2" id="KW-0328">Glycosyltransferase</keyword>
<sequence length="76" mass="9029">MVDGEVVYESPAVKEIRQYSHEALHALWPEYRRDLNPQEYPVDLSKKAWDNKMALIDDIRAYVKELSSENEDLEKY</sequence>
<dbReference type="InterPro" id="IPR036068">
    <property type="entry name" value="Nicotinate_pribotase-like_C"/>
</dbReference>
<dbReference type="GO" id="GO:0016757">
    <property type="term" value="F:glycosyltransferase activity"/>
    <property type="evidence" value="ECO:0007669"/>
    <property type="project" value="UniProtKB-KW"/>
</dbReference>
<reference evidence="2 3" key="1">
    <citation type="submission" date="2018-06" db="EMBL/GenBank/DDBJ databases">
        <authorList>
            <consortium name="Pathogen Informatics"/>
            <person name="Doyle S."/>
        </authorList>
    </citation>
    <scope>NUCLEOTIDE SEQUENCE [LARGE SCALE GENOMIC DNA]</scope>
    <source>
        <strain evidence="2 3">NCTC13645</strain>
    </source>
</reference>
<dbReference type="Gene3D" id="3.20.140.10">
    <property type="entry name" value="nicotinate phosphoribosyltransferase"/>
    <property type="match status" value="1"/>
</dbReference>
<evidence type="ECO:0000313" key="2">
    <source>
        <dbReference type="EMBL" id="SUP52636.1"/>
    </source>
</evidence>
<feature type="domain" description="Nicotinate phosphoribosyltransferase C-terminal" evidence="1">
    <location>
        <begin position="1"/>
        <end position="51"/>
    </location>
</feature>
<dbReference type="SUPFAM" id="SSF51690">
    <property type="entry name" value="Nicotinate/Quinolinate PRTase C-terminal domain-like"/>
    <property type="match status" value="1"/>
</dbReference>
<dbReference type="InterPro" id="IPR041619">
    <property type="entry name" value="NAPRTase_C"/>
</dbReference>
<dbReference type="Pfam" id="PF17956">
    <property type="entry name" value="NAPRTase_C"/>
    <property type="match status" value="1"/>
</dbReference>
<protein>
    <submittedName>
        <fullName evidence="2">Nicotinate phosphoribosyltransferase</fullName>
    </submittedName>
</protein>